<keyword evidence="1" id="KW-1133">Transmembrane helix</keyword>
<accession>A0A1F5ZNG2</accession>
<comment type="caution">
    <text evidence="2">The sequence shown here is derived from an EMBL/GenBank/DDBJ whole genome shotgun (WGS) entry which is preliminary data.</text>
</comment>
<feature type="transmembrane region" description="Helical" evidence="1">
    <location>
        <begin position="28"/>
        <end position="49"/>
    </location>
</feature>
<evidence type="ECO:0000313" key="3">
    <source>
        <dbReference type="Proteomes" id="UP000176923"/>
    </source>
</evidence>
<keyword evidence="1" id="KW-0812">Transmembrane</keyword>
<dbReference type="AlphaFoldDB" id="A0A1F5ZNG2"/>
<feature type="transmembrane region" description="Helical" evidence="1">
    <location>
        <begin position="176"/>
        <end position="205"/>
    </location>
</feature>
<gene>
    <name evidence="2" type="ORF">A3D77_05220</name>
</gene>
<keyword evidence="1" id="KW-0472">Membrane</keyword>
<feature type="transmembrane region" description="Helical" evidence="1">
    <location>
        <begin position="146"/>
        <end position="170"/>
    </location>
</feature>
<dbReference type="Proteomes" id="UP000176923">
    <property type="component" value="Unassembled WGS sequence"/>
</dbReference>
<evidence type="ECO:0000313" key="2">
    <source>
        <dbReference type="EMBL" id="OGG13913.1"/>
    </source>
</evidence>
<reference evidence="2 3" key="1">
    <citation type="journal article" date="2016" name="Nat. Commun.">
        <title>Thousands of microbial genomes shed light on interconnected biogeochemical processes in an aquifer system.</title>
        <authorList>
            <person name="Anantharaman K."/>
            <person name="Brown C.T."/>
            <person name="Hug L.A."/>
            <person name="Sharon I."/>
            <person name="Castelle C.J."/>
            <person name="Probst A.J."/>
            <person name="Thomas B.C."/>
            <person name="Singh A."/>
            <person name="Wilkins M.J."/>
            <person name="Karaoz U."/>
            <person name="Brodie E.L."/>
            <person name="Williams K.H."/>
            <person name="Hubbard S.S."/>
            <person name="Banfield J.F."/>
        </authorList>
    </citation>
    <scope>NUCLEOTIDE SEQUENCE [LARGE SCALE GENOMIC DNA]</scope>
</reference>
<feature type="transmembrane region" description="Helical" evidence="1">
    <location>
        <begin position="271"/>
        <end position="297"/>
    </location>
</feature>
<evidence type="ECO:0000256" key="1">
    <source>
        <dbReference type="SAM" id="Phobius"/>
    </source>
</evidence>
<protein>
    <submittedName>
        <fullName evidence="2">Uncharacterized protein</fullName>
    </submittedName>
</protein>
<sequence>MITLKNYYAHFIKMLELSWQISRKQKTLYILSCIAGVFTFNLSTFNDIINLINKQNYFDNLHIFNEGELIQFVLSLIRSQGIFFIFIFALGLTLLFFVSLVLRGWTSSTLIQGSKLGLNGEKVHLEQVKGTGFSNWSKMICLEWDYLLLIFTLIFSMIVAGMFFSLILVIGSLFNFVLILIALLIYFLIIISMPFAGRYVIFYGFSLTTSIKKAIKLVHDNLWEVAVINLFLGIFLLFVGLFFLLASLILPILLFVLRLYFFKNIPSSHPIVITAALIAGAEVFIVNLLGGSFLAVVREFFSTSFFNYLQDKEGKIL</sequence>
<feature type="transmembrane region" description="Helical" evidence="1">
    <location>
        <begin position="226"/>
        <end position="259"/>
    </location>
</feature>
<organism evidence="2 3">
    <name type="scientific">Candidatus Gottesmanbacteria bacterium RIFCSPHIGHO2_02_FULL_39_11</name>
    <dbReference type="NCBI Taxonomy" id="1798382"/>
    <lineage>
        <taxon>Bacteria</taxon>
        <taxon>Candidatus Gottesmaniibacteriota</taxon>
    </lineage>
</organism>
<feature type="transmembrane region" description="Helical" evidence="1">
    <location>
        <begin position="82"/>
        <end position="102"/>
    </location>
</feature>
<name>A0A1F5ZNG2_9BACT</name>
<proteinExistence type="predicted"/>
<dbReference type="EMBL" id="MFJL01000034">
    <property type="protein sequence ID" value="OGG13913.1"/>
    <property type="molecule type" value="Genomic_DNA"/>
</dbReference>